<sequence length="247" mass="26790">MARINVLADDLSFDEPLLVEGLPGVGLVGKIAADHLVETFEMTHYANVHCESIPKVAVYRDDDRGVHTPVRIYGDAERDLLVLQSDVPISPGAATEFADCLSDWFDDVRLTPIYISGLPREKDEEPPELYGIGTGDAASMLDDAGIDAPAEMGLVSGPTGALLSYAVENEMDAVGLVVESDPQFPDPEAARVVVTEGINALSDIDVPTDDLVDRAEEIRDAKQRLAQRLQNAQNDESSQAQPLRMYQ</sequence>
<feature type="compositionally biased region" description="Polar residues" evidence="1">
    <location>
        <begin position="228"/>
        <end position="241"/>
    </location>
</feature>
<feature type="region of interest" description="Disordered" evidence="1">
    <location>
        <begin position="224"/>
        <end position="247"/>
    </location>
</feature>
<keyword evidence="3" id="KW-1185">Reference proteome</keyword>
<evidence type="ECO:0000256" key="1">
    <source>
        <dbReference type="SAM" id="MobiDB-lite"/>
    </source>
</evidence>
<evidence type="ECO:0000313" key="3">
    <source>
        <dbReference type="Proteomes" id="UP000054387"/>
    </source>
</evidence>
<name>A0A0W1RC43_9EURY</name>
<dbReference type="OrthoDB" id="35908at2157"/>
<dbReference type="PANTHER" id="PTHR35610">
    <property type="entry name" value="3-ISOPROPYLMALATE DEHYDRATASE-RELATED"/>
    <property type="match status" value="1"/>
</dbReference>
<dbReference type="EMBL" id="LOPU01000013">
    <property type="protein sequence ID" value="KTG11119.1"/>
    <property type="molecule type" value="Genomic_DNA"/>
</dbReference>
<reference evidence="2 3" key="1">
    <citation type="submission" date="2015-12" db="EMBL/GenBank/DDBJ databases">
        <title>Haloprofundus marisrubri gen. nov., sp. nov., an extremely halophilic archaeon isolated from the Discovery deep brine-seawater interface in the Red Sea.</title>
        <authorList>
            <person name="Zhang G."/>
            <person name="Stingl U."/>
            <person name="Rashid M."/>
        </authorList>
    </citation>
    <scope>NUCLEOTIDE SEQUENCE [LARGE SCALE GENOMIC DNA]</scope>
    <source>
        <strain evidence="2 3">SB9</strain>
    </source>
</reference>
<dbReference type="SUPFAM" id="SSF159659">
    <property type="entry name" value="Cgl1923-like"/>
    <property type="match status" value="1"/>
</dbReference>
<proteinExistence type="predicted"/>
<dbReference type="InterPro" id="IPR019151">
    <property type="entry name" value="Proteasome_assmbl_chaperone_2"/>
</dbReference>
<gene>
    <name evidence="2" type="ORF">AUR64_05255</name>
</gene>
<accession>A0A0W1RC43</accession>
<dbReference type="AlphaFoldDB" id="A0A0W1RC43"/>
<dbReference type="RefSeq" id="WP_058580404.1">
    <property type="nucleotide sequence ID" value="NZ_LOPU01000013.1"/>
</dbReference>
<dbReference type="PANTHER" id="PTHR35610:SF8">
    <property type="entry name" value="3-ISOPROPYLMALATE DEHYDRATASE"/>
    <property type="match status" value="1"/>
</dbReference>
<dbReference type="Proteomes" id="UP000054387">
    <property type="component" value="Unassembled WGS sequence"/>
</dbReference>
<dbReference type="InterPro" id="IPR038389">
    <property type="entry name" value="PSMG2_sf"/>
</dbReference>
<evidence type="ECO:0000313" key="2">
    <source>
        <dbReference type="EMBL" id="KTG11119.1"/>
    </source>
</evidence>
<organism evidence="2 3">
    <name type="scientific">Haloprofundus marisrubri</name>
    <dbReference type="NCBI Taxonomy" id="1514971"/>
    <lineage>
        <taxon>Archaea</taxon>
        <taxon>Methanobacteriati</taxon>
        <taxon>Methanobacteriota</taxon>
        <taxon>Stenosarchaea group</taxon>
        <taxon>Halobacteria</taxon>
        <taxon>Halobacteriales</taxon>
        <taxon>Haloferacaceae</taxon>
        <taxon>Haloprofundus</taxon>
    </lineage>
</organism>
<dbReference type="STRING" id="1514971.AUR64_05255"/>
<comment type="caution">
    <text evidence="2">The sequence shown here is derived from an EMBL/GenBank/DDBJ whole genome shotgun (WGS) entry which is preliminary data.</text>
</comment>
<protein>
    <submittedName>
        <fullName evidence="2">3-isopropylmalate dehydratase</fullName>
    </submittedName>
</protein>
<dbReference type="Pfam" id="PF09754">
    <property type="entry name" value="PAC2"/>
    <property type="match status" value="1"/>
</dbReference>
<dbReference type="Gene3D" id="3.40.50.10900">
    <property type="entry name" value="PAC-like subunit"/>
    <property type="match status" value="1"/>
</dbReference>